<keyword evidence="4" id="KW-0560">Oxidoreductase</keyword>
<proteinExistence type="predicted"/>
<sequence length="299" mass="32882">MIDVVVIGGGPAGMSAALAAGRGRQTVVMIDEEKPRNAVTQESHGFLTRDGVSPDLFRKRGREDLMEYPTISLVNERVILIEKNRNDSFSLTTESGSEFISRTVILATGLKDTLPEVNKIDQYYGRSIFSCPFCDGWELKDKRLILIVNNEKALHLIKLVRNWSDNLIVATNGRAVLNEEEKELLGRNNVQLVESIIMDLTGKDGMIKSVRFEGDYEIAVDGGFCTTHLKDETPFVRQLGLKLNKGGFVEADMMGRTNVSGVYAIGEITGPSQLIVSASQGHLAGAGLVAEYADRNFNK</sequence>
<comment type="caution">
    <text evidence="6">The sequence shown here is derived from an EMBL/GenBank/DDBJ whole genome shotgun (WGS) entry which is preliminary data.</text>
</comment>
<dbReference type="InterPro" id="IPR036188">
    <property type="entry name" value="FAD/NAD-bd_sf"/>
</dbReference>
<evidence type="ECO:0000259" key="5">
    <source>
        <dbReference type="Pfam" id="PF07992"/>
    </source>
</evidence>
<comment type="cofactor">
    <cofactor evidence="1">
        <name>FAD</name>
        <dbReference type="ChEBI" id="CHEBI:57692"/>
    </cofactor>
</comment>
<dbReference type="PANTHER" id="PTHR48105">
    <property type="entry name" value="THIOREDOXIN REDUCTASE 1-RELATED-RELATED"/>
    <property type="match status" value="1"/>
</dbReference>
<dbReference type="Gene3D" id="3.50.50.60">
    <property type="entry name" value="FAD/NAD(P)-binding domain"/>
    <property type="match status" value="2"/>
</dbReference>
<dbReference type="InterPro" id="IPR023753">
    <property type="entry name" value="FAD/NAD-binding_dom"/>
</dbReference>
<evidence type="ECO:0000256" key="1">
    <source>
        <dbReference type="ARBA" id="ARBA00001974"/>
    </source>
</evidence>
<dbReference type="InterPro" id="IPR050097">
    <property type="entry name" value="Ferredoxin-NADP_redctase_2"/>
</dbReference>
<dbReference type="EMBL" id="PVTO01000010">
    <property type="protein sequence ID" value="PRY82615.1"/>
    <property type="molecule type" value="Genomic_DNA"/>
</dbReference>
<dbReference type="PRINTS" id="PR00368">
    <property type="entry name" value="FADPNR"/>
</dbReference>
<dbReference type="GO" id="GO:0016491">
    <property type="term" value="F:oxidoreductase activity"/>
    <property type="evidence" value="ECO:0007669"/>
    <property type="project" value="UniProtKB-KW"/>
</dbReference>
<reference evidence="6 7" key="1">
    <citation type="submission" date="2018-03" db="EMBL/GenBank/DDBJ databases">
        <title>Genomic Encyclopedia of Archaeal and Bacterial Type Strains, Phase II (KMG-II): from individual species to whole genera.</title>
        <authorList>
            <person name="Goeker M."/>
        </authorList>
    </citation>
    <scope>NUCLEOTIDE SEQUENCE [LARGE SCALE GENOMIC DNA]</scope>
    <source>
        <strain evidence="6 7">DSM 13175</strain>
    </source>
</reference>
<keyword evidence="7" id="KW-1185">Reference proteome</keyword>
<comment type="subunit">
    <text evidence="2">Homodimer.</text>
</comment>
<dbReference type="Proteomes" id="UP000238205">
    <property type="component" value="Unassembled WGS sequence"/>
</dbReference>
<keyword evidence="3" id="KW-0285">Flavoprotein</keyword>
<dbReference type="PRINTS" id="PR00469">
    <property type="entry name" value="PNDRDTASEII"/>
</dbReference>
<dbReference type="AlphaFoldDB" id="A0A2T0W7D1"/>
<evidence type="ECO:0000256" key="4">
    <source>
        <dbReference type="ARBA" id="ARBA00023002"/>
    </source>
</evidence>
<organism evidence="6 7">
    <name type="scientific">Alkalibacterium olivapovliticus</name>
    <dbReference type="NCBI Taxonomy" id="99907"/>
    <lineage>
        <taxon>Bacteria</taxon>
        <taxon>Bacillati</taxon>
        <taxon>Bacillota</taxon>
        <taxon>Bacilli</taxon>
        <taxon>Lactobacillales</taxon>
        <taxon>Carnobacteriaceae</taxon>
        <taxon>Alkalibacterium</taxon>
    </lineage>
</organism>
<dbReference type="OrthoDB" id="9806179at2"/>
<feature type="domain" description="FAD/NAD(P)-binding" evidence="5">
    <location>
        <begin position="3"/>
        <end position="281"/>
    </location>
</feature>
<accession>A0A2T0W7D1</accession>
<evidence type="ECO:0000256" key="3">
    <source>
        <dbReference type="ARBA" id="ARBA00022630"/>
    </source>
</evidence>
<dbReference type="SUPFAM" id="SSF51905">
    <property type="entry name" value="FAD/NAD(P)-binding domain"/>
    <property type="match status" value="1"/>
</dbReference>
<evidence type="ECO:0000256" key="2">
    <source>
        <dbReference type="ARBA" id="ARBA00011738"/>
    </source>
</evidence>
<evidence type="ECO:0000313" key="6">
    <source>
        <dbReference type="EMBL" id="PRY82615.1"/>
    </source>
</evidence>
<protein>
    <submittedName>
        <fullName evidence="6">Thioredoxin reductase</fullName>
    </submittedName>
</protein>
<evidence type="ECO:0000313" key="7">
    <source>
        <dbReference type="Proteomes" id="UP000238205"/>
    </source>
</evidence>
<name>A0A2T0W7D1_9LACT</name>
<dbReference type="Pfam" id="PF07992">
    <property type="entry name" value="Pyr_redox_2"/>
    <property type="match status" value="1"/>
</dbReference>
<gene>
    <name evidence="6" type="ORF">CLV38_11076</name>
</gene>
<dbReference type="RefSeq" id="WP_106193089.1">
    <property type="nucleotide sequence ID" value="NZ_PVTO01000010.1"/>
</dbReference>